<name>A0A5B6WAL1_9ROSI</name>
<feature type="compositionally biased region" description="Low complexity" evidence="1">
    <location>
        <begin position="158"/>
        <end position="170"/>
    </location>
</feature>
<sequence>MEGIHNVNPWDCFKSIEITTTTMVSPISNNNDPLLSCIITVFILILLYFPHRFFSLRILFSPVLVLTASLLFSLLRLGVTQRTQTETAGKIISPTVPEEEDKEEEADSSQGELKWETCKNDPDLTKRSFEETFVEWNVKAPLEVIYEEGDEEGKDPDPNQNQNQNQDQNQTHGIERYPSLSLYYPESDSDSSSSTSEETDFPEIGEWVSSEKIGYRWEEEDKEGLIEIVLDKREIDFHCEDDNLIEIDIS</sequence>
<dbReference type="Proteomes" id="UP000325315">
    <property type="component" value="Unassembled WGS sequence"/>
</dbReference>
<evidence type="ECO:0000313" key="3">
    <source>
        <dbReference type="EMBL" id="KAA3478871.1"/>
    </source>
</evidence>
<feature type="transmembrane region" description="Helical" evidence="2">
    <location>
        <begin position="33"/>
        <end position="49"/>
    </location>
</feature>
<gene>
    <name evidence="3" type="ORF">EPI10_019444</name>
</gene>
<protein>
    <submittedName>
        <fullName evidence="3">Transmembrane protein</fullName>
    </submittedName>
</protein>
<evidence type="ECO:0000313" key="4">
    <source>
        <dbReference type="Proteomes" id="UP000325315"/>
    </source>
</evidence>
<feature type="transmembrane region" description="Helical" evidence="2">
    <location>
        <begin position="56"/>
        <end position="75"/>
    </location>
</feature>
<keyword evidence="4" id="KW-1185">Reference proteome</keyword>
<feature type="compositionally biased region" description="Low complexity" evidence="1">
    <location>
        <begin position="177"/>
        <end position="196"/>
    </location>
</feature>
<organism evidence="3 4">
    <name type="scientific">Gossypium australe</name>
    <dbReference type="NCBI Taxonomy" id="47621"/>
    <lineage>
        <taxon>Eukaryota</taxon>
        <taxon>Viridiplantae</taxon>
        <taxon>Streptophyta</taxon>
        <taxon>Embryophyta</taxon>
        <taxon>Tracheophyta</taxon>
        <taxon>Spermatophyta</taxon>
        <taxon>Magnoliopsida</taxon>
        <taxon>eudicotyledons</taxon>
        <taxon>Gunneridae</taxon>
        <taxon>Pentapetalae</taxon>
        <taxon>rosids</taxon>
        <taxon>malvids</taxon>
        <taxon>Malvales</taxon>
        <taxon>Malvaceae</taxon>
        <taxon>Malvoideae</taxon>
        <taxon>Gossypium</taxon>
    </lineage>
</organism>
<feature type="compositionally biased region" description="Acidic residues" evidence="1">
    <location>
        <begin position="97"/>
        <end position="107"/>
    </location>
</feature>
<feature type="region of interest" description="Disordered" evidence="1">
    <location>
        <begin position="86"/>
        <end position="117"/>
    </location>
</feature>
<dbReference type="PANTHER" id="PTHR37746:SF1">
    <property type="entry name" value="TRANSMEMBRANE PROTEIN"/>
    <property type="match status" value="1"/>
</dbReference>
<feature type="region of interest" description="Disordered" evidence="1">
    <location>
        <begin position="149"/>
        <end position="205"/>
    </location>
</feature>
<proteinExistence type="predicted"/>
<keyword evidence="2" id="KW-0472">Membrane</keyword>
<dbReference type="EMBL" id="SMMG02000003">
    <property type="protein sequence ID" value="KAA3478871.1"/>
    <property type="molecule type" value="Genomic_DNA"/>
</dbReference>
<keyword evidence="2" id="KW-1133">Transmembrane helix</keyword>
<dbReference type="AlphaFoldDB" id="A0A5B6WAL1"/>
<evidence type="ECO:0000256" key="1">
    <source>
        <dbReference type="SAM" id="MobiDB-lite"/>
    </source>
</evidence>
<dbReference type="PANTHER" id="PTHR37746">
    <property type="entry name" value="TRANSMEMBRANE PROTEIN"/>
    <property type="match status" value="1"/>
</dbReference>
<keyword evidence="2 3" id="KW-0812">Transmembrane</keyword>
<comment type="caution">
    <text evidence="3">The sequence shown here is derived from an EMBL/GenBank/DDBJ whole genome shotgun (WGS) entry which is preliminary data.</text>
</comment>
<dbReference type="OrthoDB" id="1939257at2759"/>
<evidence type="ECO:0000256" key="2">
    <source>
        <dbReference type="SAM" id="Phobius"/>
    </source>
</evidence>
<accession>A0A5B6WAL1</accession>
<reference evidence="4" key="1">
    <citation type="journal article" date="2019" name="Plant Biotechnol. J.">
        <title>Genome sequencing of the Australian wild diploid species Gossypium australe highlights disease resistance and delayed gland morphogenesis.</title>
        <authorList>
            <person name="Cai Y."/>
            <person name="Cai X."/>
            <person name="Wang Q."/>
            <person name="Wang P."/>
            <person name="Zhang Y."/>
            <person name="Cai C."/>
            <person name="Xu Y."/>
            <person name="Wang K."/>
            <person name="Zhou Z."/>
            <person name="Wang C."/>
            <person name="Geng S."/>
            <person name="Li B."/>
            <person name="Dong Q."/>
            <person name="Hou Y."/>
            <person name="Wang H."/>
            <person name="Ai P."/>
            <person name="Liu Z."/>
            <person name="Yi F."/>
            <person name="Sun M."/>
            <person name="An G."/>
            <person name="Cheng J."/>
            <person name="Zhang Y."/>
            <person name="Shi Q."/>
            <person name="Xie Y."/>
            <person name="Shi X."/>
            <person name="Chang Y."/>
            <person name="Huang F."/>
            <person name="Chen Y."/>
            <person name="Hong S."/>
            <person name="Mi L."/>
            <person name="Sun Q."/>
            <person name="Zhang L."/>
            <person name="Zhou B."/>
            <person name="Peng R."/>
            <person name="Zhang X."/>
            <person name="Liu F."/>
        </authorList>
    </citation>
    <scope>NUCLEOTIDE SEQUENCE [LARGE SCALE GENOMIC DNA]</scope>
    <source>
        <strain evidence="4">cv. PA1801</strain>
    </source>
</reference>